<dbReference type="GO" id="GO:0008237">
    <property type="term" value="F:metallopeptidase activity"/>
    <property type="evidence" value="ECO:0007669"/>
    <property type="project" value="UniProtKB-KW"/>
</dbReference>
<sequence>MSPIVVTMVSYTLDRLQRQYLNRFLKLTSETPKRLYLHLLWRSVVSTNESYITLTLHLPLLSPAMTEWCRRGQCNKNRVMRGRGLSMASGQSGILGPACSTEAARWAVTCAGSTAVPDACGVCKEQLHLQDLQGQYTKQHYTVEYYGIGHHPSRAPGSIRVMELNTSRLHAWPSGAPKGTPERTLDSGLADDTHLETIFE</sequence>
<organism evidence="1 2">
    <name type="scientific">Lates japonicus</name>
    <name type="common">Japanese lates</name>
    <dbReference type="NCBI Taxonomy" id="270547"/>
    <lineage>
        <taxon>Eukaryota</taxon>
        <taxon>Metazoa</taxon>
        <taxon>Chordata</taxon>
        <taxon>Craniata</taxon>
        <taxon>Vertebrata</taxon>
        <taxon>Euteleostomi</taxon>
        <taxon>Actinopterygii</taxon>
        <taxon>Neopterygii</taxon>
        <taxon>Teleostei</taxon>
        <taxon>Neoteleostei</taxon>
        <taxon>Acanthomorphata</taxon>
        <taxon>Carangaria</taxon>
        <taxon>Carangaria incertae sedis</taxon>
        <taxon>Centropomidae</taxon>
        <taxon>Lates</taxon>
    </lineage>
</organism>
<dbReference type="AlphaFoldDB" id="A0AAD3MML7"/>
<reference evidence="1" key="1">
    <citation type="submission" date="2022-08" db="EMBL/GenBank/DDBJ databases">
        <title>Genome sequencing of akame (Lates japonicus).</title>
        <authorList>
            <person name="Hashiguchi Y."/>
            <person name="Takahashi H."/>
        </authorList>
    </citation>
    <scope>NUCLEOTIDE SEQUENCE</scope>
    <source>
        <strain evidence="1">Kochi</strain>
    </source>
</reference>
<keyword evidence="2" id="KW-1185">Reference proteome</keyword>
<comment type="caution">
    <text evidence="1">The sequence shown here is derived from an EMBL/GenBank/DDBJ whole genome shotgun (WGS) entry which is preliminary data.</text>
</comment>
<dbReference type="EMBL" id="BRZM01000025">
    <property type="protein sequence ID" value="GLD56542.1"/>
    <property type="molecule type" value="Genomic_DNA"/>
</dbReference>
<proteinExistence type="predicted"/>
<keyword evidence="1" id="KW-0645">Protease</keyword>
<evidence type="ECO:0000313" key="1">
    <source>
        <dbReference type="EMBL" id="GLD56542.1"/>
    </source>
</evidence>
<dbReference type="Proteomes" id="UP001279410">
    <property type="component" value="Unassembled WGS sequence"/>
</dbReference>
<keyword evidence="1" id="KW-0482">Metalloprotease</keyword>
<gene>
    <name evidence="1" type="ORF">AKAME5_000887100</name>
</gene>
<accession>A0AAD3MML7</accession>
<evidence type="ECO:0000313" key="2">
    <source>
        <dbReference type="Proteomes" id="UP001279410"/>
    </source>
</evidence>
<name>A0AAD3MML7_LATJO</name>
<protein>
    <submittedName>
        <fullName evidence="1">A disintegrin and metalloproteinase with thrombospondin motifs 16</fullName>
    </submittedName>
</protein>
<keyword evidence="1" id="KW-0378">Hydrolase</keyword>